<evidence type="ECO:0000259" key="1">
    <source>
        <dbReference type="PROSITE" id="PS50006"/>
    </source>
</evidence>
<dbReference type="PROSITE" id="PS50006">
    <property type="entry name" value="FHA_DOMAIN"/>
    <property type="match status" value="1"/>
</dbReference>
<sequence length="170" mass="18910">MAKWKLTRQQFGAEEFILSEGDTVTVGRGNNNNITLSSAVISRNHCVIHVHNNRALLTDLQSSNGVYVGSIKIPPNTPYVIQDSDVIGLGWTMAAPLVNIKDTEKYVFKFIKQKPGHSITSKIKFQAENDDDIESQVAMLDAIVKEEKPFVIRESSKSPVLSSKIPQKEK</sequence>
<dbReference type="SMART" id="SM00240">
    <property type="entry name" value="FHA"/>
    <property type="match status" value="1"/>
</dbReference>
<dbReference type="Proteomes" id="UP000814243">
    <property type="component" value="Unassembled WGS sequence"/>
</dbReference>
<protein>
    <recommendedName>
        <fullName evidence="1">FHA domain-containing protein</fullName>
    </recommendedName>
</protein>
<comment type="caution">
    <text evidence="2">The sequence shown here is derived from an EMBL/GenBank/DDBJ whole genome shotgun (WGS) entry which is preliminary data.</text>
</comment>
<reference evidence="2" key="1">
    <citation type="journal article" date="2021" name="G3 (Bethesda)">
        <title>Genome and transcriptome analysis of the beet armyworm Spodoptera exigua reveals targets for pest control. .</title>
        <authorList>
            <person name="Simon S."/>
            <person name="Breeschoten T."/>
            <person name="Jansen H.J."/>
            <person name="Dirks R.P."/>
            <person name="Schranz M.E."/>
            <person name="Ros V.I.D."/>
        </authorList>
    </citation>
    <scope>NUCLEOTIDE SEQUENCE</scope>
    <source>
        <strain evidence="2">TB_SE_WUR_2020</strain>
    </source>
</reference>
<dbReference type="EMBL" id="JACEFF010000822">
    <property type="protein sequence ID" value="KAH9630430.1"/>
    <property type="molecule type" value="Genomic_DNA"/>
</dbReference>
<dbReference type="InterPro" id="IPR000253">
    <property type="entry name" value="FHA_dom"/>
</dbReference>
<feature type="domain" description="FHA" evidence="1">
    <location>
        <begin position="24"/>
        <end position="73"/>
    </location>
</feature>
<dbReference type="SUPFAM" id="SSF49879">
    <property type="entry name" value="SMAD/FHA domain"/>
    <property type="match status" value="1"/>
</dbReference>
<evidence type="ECO:0000313" key="3">
    <source>
        <dbReference type="Proteomes" id="UP000814243"/>
    </source>
</evidence>
<organism evidence="2 3">
    <name type="scientific">Spodoptera exigua</name>
    <name type="common">Beet armyworm</name>
    <name type="synonym">Noctua fulgens</name>
    <dbReference type="NCBI Taxonomy" id="7107"/>
    <lineage>
        <taxon>Eukaryota</taxon>
        <taxon>Metazoa</taxon>
        <taxon>Ecdysozoa</taxon>
        <taxon>Arthropoda</taxon>
        <taxon>Hexapoda</taxon>
        <taxon>Insecta</taxon>
        <taxon>Pterygota</taxon>
        <taxon>Neoptera</taxon>
        <taxon>Endopterygota</taxon>
        <taxon>Lepidoptera</taxon>
        <taxon>Glossata</taxon>
        <taxon>Ditrysia</taxon>
        <taxon>Noctuoidea</taxon>
        <taxon>Noctuidae</taxon>
        <taxon>Amphipyrinae</taxon>
        <taxon>Spodoptera</taxon>
    </lineage>
</organism>
<dbReference type="InterPro" id="IPR008984">
    <property type="entry name" value="SMAD_FHA_dom_sf"/>
</dbReference>
<dbReference type="Gene3D" id="2.60.200.20">
    <property type="match status" value="1"/>
</dbReference>
<dbReference type="InterPro" id="IPR050923">
    <property type="entry name" value="Cell_Proc_Reg/RNA_Proc"/>
</dbReference>
<dbReference type="Pfam" id="PF00498">
    <property type="entry name" value="FHA"/>
    <property type="match status" value="1"/>
</dbReference>
<gene>
    <name evidence="2" type="ORF">HF086_016968</name>
</gene>
<evidence type="ECO:0000313" key="2">
    <source>
        <dbReference type="EMBL" id="KAH9630430.1"/>
    </source>
</evidence>
<dbReference type="AlphaFoldDB" id="A0A922M5B2"/>
<dbReference type="PANTHER" id="PTHR23308">
    <property type="entry name" value="NUCLEAR INHIBITOR OF PROTEIN PHOSPHATASE-1"/>
    <property type="match status" value="1"/>
</dbReference>
<name>A0A922M5B2_SPOEX</name>
<accession>A0A922M5B2</accession>
<proteinExistence type="predicted"/>